<keyword evidence="2" id="KW-1185">Reference proteome</keyword>
<accession>M3VG49</accession>
<gene>
    <name evidence="1" type="ORF">GM1_019_00860</name>
</gene>
<dbReference type="OrthoDB" id="9948554at2"/>
<dbReference type="EMBL" id="BAOP01000019">
    <property type="protein sequence ID" value="GAC80624.1"/>
    <property type="molecule type" value="Genomic_DNA"/>
</dbReference>
<sequence length="182" mass="18796">MTIDDFVSVLDEGTRLGVITFDEATVRAPHQDVVAFDAAALAADAARLRAVVTLLDTGAVRAASRTLGDDWLGRGGRAADTAAQTTTGRVADAITDLTVCADELAHAVTTIDDVLIRYRRTMTIVSDPAIVAAGAASSDDLRAELIARMEYADAVGRAASTALVDIAGLTASPGELVLAGDR</sequence>
<dbReference type="eggNOG" id="ENOG5031VVD">
    <property type="taxonomic scope" value="Bacteria"/>
</dbReference>
<proteinExistence type="predicted"/>
<protein>
    <submittedName>
        <fullName evidence="1">Uncharacterized protein</fullName>
    </submittedName>
</protein>
<dbReference type="AlphaFoldDB" id="M3VG49"/>
<reference evidence="1 2" key="1">
    <citation type="submission" date="2013-02" db="EMBL/GenBank/DDBJ databases">
        <title>Whole genome shotgun sequence of Gordonia malaquae NBRC 108250.</title>
        <authorList>
            <person name="Yoshida I."/>
            <person name="Hosoyama A."/>
            <person name="Tsuchikane K."/>
            <person name="Ando Y."/>
            <person name="Baba S."/>
            <person name="Ohji S."/>
            <person name="Hamada M."/>
            <person name="Tamura T."/>
            <person name="Yamazoe A."/>
            <person name="Yamazaki S."/>
            <person name="Fujita N."/>
        </authorList>
    </citation>
    <scope>NUCLEOTIDE SEQUENCE [LARGE SCALE GENOMIC DNA]</scope>
    <source>
        <strain evidence="1 2">NBRC 108250</strain>
    </source>
</reference>
<dbReference type="RefSeq" id="WP_008379760.1">
    <property type="nucleotide sequence ID" value="NZ_BAOP01000019.1"/>
</dbReference>
<evidence type="ECO:0000313" key="1">
    <source>
        <dbReference type="EMBL" id="GAC80624.1"/>
    </source>
</evidence>
<comment type="caution">
    <text evidence="1">The sequence shown here is derived from an EMBL/GenBank/DDBJ whole genome shotgun (WGS) entry which is preliminary data.</text>
</comment>
<evidence type="ECO:0000313" key="2">
    <source>
        <dbReference type="Proteomes" id="UP000035009"/>
    </source>
</evidence>
<dbReference type="Proteomes" id="UP000035009">
    <property type="component" value="Unassembled WGS sequence"/>
</dbReference>
<organism evidence="1 2">
    <name type="scientific">Gordonia malaquae NBRC 108250</name>
    <dbReference type="NCBI Taxonomy" id="1223542"/>
    <lineage>
        <taxon>Bacteria</taxon>
        <taxon>Bacillati</taxon>
        <taxon>Actinomycetota</taxon>
        <taxon>Actinomycetes</taxon>
        <taxon>Mycobacteriales</taxon>
        <taxon>Gordoniaceae</taxon>
        <taxon>Gordonia</taxon>
    </lineage>
</organism>
<name>M3VG49_GORML</name>
<dbReference type="STRING" id="410332.SAMN04488550_1376"/>